<evidence type="ECO:0000256" key="1">
    <source>
        <dbReference type="SAM" id="MobiDB-lite"/>
    </source>
</evidence>
<feature type="non-terminal residue" evidence="2">
    <location>
        <position position="1"/>
    </location>
</feature>
<feature type="compositionally biased region" description="Basic residues" evidence="1">
    <location>
        <begin position="17"/>
        <end position="28"/>
    </location>
</feature>
<keyword evidence="3" id="KW-1185">Reference proteome</keyword>
<feature type="non-terminal residue" evidence="2">
    <location>
        <position position="78"/>
    </location>
</feature>
<protein>
    <submittedName>
        <fullName evidence="2">Uncharacterized protein</fullName>
    </submittedName>
</protein>
<accession>A0AAD1RKR1</accession>
<proteinExistence type="predicted"/>
<dbReference type="Proteomes" id="UP001295444">
    <property type="component" value="Chromosome 03"/>
</dbReference>
<reference evidence="2" key="1">
    <citation type="submission" date="2022-03" db="EMBL/GenBank/DDBJ databases">
        <authorList>
            <person name="Alioto T."/>
            <person name="Alioto T."/>
            <person name="Gomez Garrido J."/>
        </authorList>
    </citation>
    <scope>NUCLEOTIDE SEQUENCE</scope>
</reference>
<evidence type="ECO:0000313" key="3">
    <source>
        <dbReference type="Proteomes" id="UP001295444"/>
    </source>
</evidence>
<feature type="compositionally biased region" description="Basic residues" evidence="1">
    <location>
        <begin position="1"/>
        <end position="10"/>
    </location>
</feature>
<sequence length="78" mass="8857">DLVTSKRHWKGSGPAPRKSKGKAPSKRSRQTERQGPSTLPLSSSDEEEHNTPPALEVMDEWKAEDSPSEEEDWFDTHR</sequence>
<feature type="compositionally biased region" description="Acidic residues" evidence="1">
    <location>
        <begin position="66"/>
        <end position="78"/>
    </location>
</feature>
<gene>
    <name evidence="2" type="ORF">PECUL_23A032446</name>
</gene>
<dbReference type="AlphaFoldDB" id="A0AAD1RKR1"/>
<evidence type="ECO:0000313" key="2">
    <source>
        <dbReference type="EMBL" id="CAH2273800.1"/>
    </source>
</evidence>
<organism evidence="2 3">
    <name type="scientific">Pelobates cultripes</name>
    <name type="common">Western spadefoot toad</name>
    <dbReference type="NCBI Taxonomy" id="61616"/>
    <lineage>
        <taxon>Eukaryota</taxon>
        <taxon>Metazoa</taxon>
        <taxon>Chordata</taxon>
        <taxon>Craniata</taxon>
        <taxon>Vertebrata</taxon>
        <taxon>Euteleostomi</taxon>
        <taxon>Amphibia</taxon>
        <taxon>Batrachia</taxon>
        <taxon>Anura</taxon>
        <taxon>Pelobatoidea</taxon>
        <taxon>Pelobatidae</taxon>
        <taxon>Pelobates</taxon>
    </lineage>
</organism>
<feature type="compositionally biased region" description="Polar residues" evidence="1">
    <location>
        <begin position="33"/>
        <end position="43"/>
    </location>
</feature>
<name>A0AAD1RKR1_PELCU</name>
<feature type="region of interest" description="Disordered" evidence="1">
    <location>
        <begin position="1"/>
        <end position="78"/>
    </location>
</feature>
<dbReference type="EMBL" id="OW240914">
    <property type="protein sequence ID" value="CAH2273800.1"/>
    <property type="molecule type" value="Genomic_DNA"/>
</dbReference>